<keyword evidence="5" id="KW-0675">Receptor</keyword>
<dbReference type="Proteomes" id="UP000276953">
    <property type="component" value="Unassembled WGS sequence"/>
</dbReference>
<evidence type="ECO:0000256" key="3">
    <source>
        <dbReference type="ARBA" id="ARBA00023237"/>
    </source>
</evidence>
<reference evidence="5 6" key="1">
    <citation type="submission" date="2018-12" db="EMBL/GenBank/DDBJ databases">
        <title>Draft Genome Sequence of Chryseobacterium arthrosphaerae strain ED882-96 Isolated from the Blood of a Patient with Liver Cirrhosis in Taiwan.</title>
        <authorList>
            <person name="Lin J.-N."/>
            <person name="Lai C.-H."/>
            <person name="Yang C.-H."/>
            <person name="Huang Y.-H."/>
        </authorList>
    </citation>
    <scope>NUCLEOTIDE SEQUENCE [LARGE SCALE GENOMIC DNA]</scope>
    <source>
        <strain evidence="5 6">ED882-96</strain>
    </source>
</reference>
<gene>
    <name evidence="5" type="ORF">EJ377_04900</name>
</gene>
<dbReference type="Pfam" id="PF00593">
    <property type="entry name" value="TonB_dep_Rec_b-barrel"/>
    <property type="match status" value="1"/>
</dbReference>
<evidence type="ECO:0000313" key="5">
    <source>
        <dbReference type="EMBL" id="RTZ50458.1"/>
    </source>
</evidence>
<keyword evidence="2" id="KW-0472">Membrane</keyword>
<dbReference type="SUPFAM" id="SSF56935">
    <property type="entry name" value="Porins"/>
    <property type="match status" value="1"/>
</dbReference>
<keyword evidence="3" id="KW-0998">Cell outer membrane</keyword>
<dbReference type="AlphaFoldDB" id="A0A432E1X4"/>
<protein>
    <submittedName>
        <fullName evidence="5">TonB-dependent receptor</fullName>
    </submittedName>
</protein>
<dbReference type="InterPro" id="IPR036942">
    <property type="entry name" value="Beta-barrel_TonB_sf"/>
</dbReference>
<name>A0A432E1X4_9FLAO</name>
<proteinExistence type="predicted"/>
<dbReference type="InterPro" id="IPR000531">
    <property type="entry name" value="Beta-barrel_TonB"/>
</dbReference>
<dbReference type="EMBL" id="RYFC01000001">
    <property type="protein sequence ID" value="RTZ50458.1"/>
    <property type="molecule type" value="Genomic_DNA"/>
</dbReference>
<feature type="domain" description="TonB-dependent receptor-like beta-barrel" evidence="4">
    <location>
        <begin position="4"/>
        <end position="45"/>
    </location>
</feature>
<evidence type="ECO:0000256" key="2">
    <source>
        <dbReference type="ARBA" id="ARBA00023136"/>
    </source>
</evidence>
<comment type="caution">
    <text evidence="5">The sequence shown here is derived from an EMBL/GenBank/DDBJ whole genome shotgun (WGS) entry which is preliminary data.</text>
</comment>
<comment type="subcellular location">
    <subcellularLocation>
        <location evidence="1">Cell outer membrane</location>
    </subcellularLocation>
</comment>
<evidence type="ECO:0000256" key="1">
    <source>
        <dbReference type="ARBA" id="ARBA00004442"/>
    </source>
</evidence>
<evidence type="ECO:0000259" key="4">
    <source>
        <dbReference type="Pfam" id="PF00593"/>
    </source>
</evidence>
<accession>A0A432E1X4</accession>
<organism evidence="5 6">
    <name type="scientific">Chryseobacterium arthrosphaerae</name>
    <dbReference type="NCBI Taxonomy" id="651561"/>
    <lineage>
        <taxon>Bacteria</taxon>
        <taxon>Pseudomonadati</taxon>
        <taxon>Bacteroidota</taxon>
        <taxon>Flavobacteriia</taxon>
        <taxon>Flavobacteriales</taxon>
        <taxon>Weeksellaceae</taxon>
        <taxon>Chryseobacterium group</taxon>
        <taxon>Chryseobacterium</taxon>
    </lineage>
</organism>
<dbReference type="Gene3D" id="2.40.170.20">
    <property type="entry name" value="TonB-dependent receptor, beta-barrel domain"/>
    <property type="match status" value="1"/>
</dbReference>
<dbReference type="GO" id="GO:0009279">
    <property type="term" value="C:cell outer membrane"/>
    <property type="evidence" value="ECO:0007669"/>
    <property type="project" value="UniProtKB-SubCell"/>
</dbReference>
<sequence length="67" mass="7484">MEGNARYKLLDDKLVFRGSVSTGFRAPSLHQIYYSNVQTKITGNTVANQGTFNNDSQIIRSDLGYPD</sequence>
<evidence type="ECO:0000313" key="6">
    <source>
        <dbReference type="Proteomes" id="UP000276953"/>
    </source>
</evidence>